<dbReference type="InterPro" id="IPR052700">
    <property type="entry name" value="Carb_kinase_PfkB-like"/>
</dbReference>
<reference evidence="5" key="1">
    <citation type="submission" date="2016-11" db="EMBL/GenBank/DDBJ databases">
        <title>Complete genome sequence of Virgibacillus dokdonensis 21D, a halophilic bacterium isolated from the deep hypersaline anoxic basin Discovery in the Mediterranean Sea.</title>
        <authorList>
            <person name="Zeaiter Z."/>
            <person name="Booth J.M."/>
            <person name="Prosdocimi E.M."/>
            <person name="Mapelli F."/>
            <person name="Fusi M."/>
            <person name="Daffonchio D."/>
            <person name="Borin S."/>
            <person name="Crotti E."/>
        </authorList>
    </citation>
    <scope>NUCLEOTIDE SEQUENCE</scope>
    <source>
        <strain evidence="5">21D</strain>
    </source>
</reference>
<dbReference type="KEGG" id="vpn:A21D_00557"/>
<dbReference type="Proteomes" id="UP001356080">
    <property type="component" value="Unassembled WGS sequence"/>
</dbReference>
<keyword evidence="8" id="KW-1185">Reference proteome</keyword>
<protein>
    <submittedName>
        <fullName evidence="5">2-dehydro-3-deoxygluconokinase</fullName>
        <ecNumber evidence="5">2.7.1.45</ecNumber>
    </submittedName>
    <submittedName>
        <fullName evidence="6">Sugar kinase</fullName>
    </submittedName>
</protein>
<dbReference type="CDD" id="cd01166">
    <property type="entry name" value="KdgK"/>
    <property type="match status" value="1"/>
</dbReference>
<evidence type="ECO:0000313" key="7">
    <source>
        <dbReference type="Proteomes" id="UP000234237"/>
    </source>
</evidence>
<dbReference type="PANTHER" id="PTHR43320:SF2">
    <property type="entry name" value="2-DEHYDRO-3-DEOXYGLUCONOKINASE_2-DEHYDRO-3-DEOXYGALACTONOKINASE"/>
    <property type="match status" value="1"/>
</dbReference>
<evidence type="ECO:0000259" key="4">
    <source>
        <dbReference type="Pfam" id="PF00294"/>
    </source>
</evidence>
<dbReference type="AlphaFoldDB" id="A0A2K9J3V5"/>
<keyword evidence="2 5" id="KW-0808">Transferase</keyword>
<reference evidence="6 8" key="3">
    <citation type="submission" date="2024-01" db="EMBL/GenBank/DDBJ databases">
        <title>Survival strategy associated with biotechnological potential of Virgibacillus dokdonensis T4.6 isolated from salt-fermented shrimp paste.</title>
        <authorList>
            <person name="Doan T.V."/>
            <person name="Quach N.T."/>
            <person name="Phi Q.-T."/>
        </authorList>
    </citation>
    <scope>NUCLEOTIDE SEQUENCE [LARGE SCALE GENOMIC DNA]</scope>
    <source>
        <strain evidence="6 8">T4.6</strain>
    </source>
</reference>
<dbReference type="EMBL" id="JAZHPM010000027">
    <property type="protein sequence ID" value="MEF2293202.1"/>
    <property type="molecule type" value="Genomic_DNA"/>
</dbReference>
<name>A0A2K9J3V5_9BACI</name>
<keyword evidence="3 5" id="KW-0418">Kinase</keyword>
<gene>
    <name evidence="5" type="primary">kdgK_1</name>
    <name evidence="5" type="ORF">A21D_00557</name>
    <name evidence="6" type="ORF">V2W34_14475</name>
</gene>
<proteinExistence type="inferred from homology"/>
<evidence type="ECO:0000256" key="1">
    <source>
        <dbReference type="ARBA" id="ARBA00010688"/>
    </source>
</evidence>
<evidence type="ECO:0000256" key="2">
    <source>
        <dbReference type="ARBA" id="ARBA00022679"/>
    </source>
</evidence>
<reference evidence="7" key="2">
    <citation type="submission" date="2016-11" db="EMBL/GenBank/DDBJ databases">
        <title>Complete genome sequence of Virgibacillus pantothenticus 21D, a halophilic bacterium isolated from the deep hypersaline anoxic basin Discovery in the Mediterranean Sea.</title>
        <authorList>
            <person name="Zeaiter Z."/>
            <person name="Booth J.M."/>
            <person name="Prosdocimi E.M."/>
            <person name="Mapelli F."/>
            <person name="Fusi M."/>
            <person name="Daffonchio D."/>
            <person name="Borin S."/>
            <person name="Crotti E."/>
        </authorList>
    </citation>
    <scope>NUCLEOTIDE SEQUENCE [LARGE SCALE GENOMIC DNA]</scope>
    <source>
        <strain evidence="7">21D</strain>
    </source>
</reference>
<evidence type="ECO:0000256" key="3">
    <source>
        <dbReference type="ARBA" id="ARBA00022777"/>
    </source>
</evidence>
<accession>A0A2K9J3V5</accession>
<evidence type="ECO:0000313" key="5">
    <source>
        <dbReference type="EMBL" id="AUJ23670.1"/>
    </source>
</evidence>
<dbReference type="Gene3D" id="3.40.1190.20">
    <property type="match status" value="1"/>
</dbReference>
<dbReference type="EC" id="2.7.1.45" evidence="5"/>
<dbReference type="PANTHER" id="PTHR43320">
    <property type="entry name" value="SUGAR KINASE"/>
    <property type="match status" value="1"/>
</dbReference>
<evidence type="ECO:0000313" key="6">
    <source>
        <dbReference type="EMBL" id="MEF2293202.1"/>
    </source>
</evidence>
<dbReference type="RefSeq" id="WP_101932618.1">
    <property type="nucleotide sequence ID" value="NZ_CP018622.1"/>
</dbReference>
<dbReference type="InterPro" id="IPR011611">
    <property type="entry name" value="PfkB_dom"/>
</dbReference>
<dbReference type="Proteomes" id="UP000234237">
    <property type="component" value="Chromosome"/>
</dbReference>
<dbReference type="InterPro" id="IPR029056">
    <property type="entry name" value="Ribokinase-like"/>
</dbReference>
<organism evidence="5 7">
    <name type="scientific">Virgibacillus dokdonensis</name>
    <dbReference type="NCBI Taxonomy" id="302167"/>
    <lineage>
        <taxon>Bacteria</taxon>
        <taxon>Bacillati</taxon>
        <taxon>Bacillota</taxon>
        <taxon>Bacilli</taxon>
        <taxon>Bacillales</taxon>
        <taxon>Bacillaceae</taxon>
        <taxon>Virgibacillus</taxon>
    </lineage>
</organism>
<dbReference type="EMBL" id="CP018622">
    <property type="protein sequence ID" value="AUJ23670.1"/>
    <property type="molecule type" value="Genomic_DNA"/>
</dbReference>
<dbReference type="GO" id="GO:0008673">
    <property type="term" value="F:2-dehydro-3-deoxygluconokinase activity"/>
    <property type="evidence" value="ECO:0007669"/>
    <property type="project" value="UniProtKB-EC"/>
</dbReference>
<feature type="domain" description="Carbohydrate kinase PfkB" evidence="4">
    <location>
        <begin position="8"/>
        <end position="316"/>
    </location>
</feature>
<evidence type="ECO:0000313" key="8">
    <source>
        <dbReference type="Proteomes" id="UP001356080"/>
    </source>
</evidence>
<comment type="similarity">
    <text evidence="1">Belongs to the carbohydrate kinase PfkB family.</text>
</comment>
<dbReference type="SUPFAM" id="SSF53613">
    <property type="entry name" value="Ribokinase-like"/>
    <property type="match status" value="1"/>
</dbReference>
<dbReference type="Pfam" id="PF00294">
    <property type="entry name" value="PfkB"/>
    <property type="match status" value="1"/>
</dbReference>
<sequence>MKEVNSMIKAFGEVMMRLEVPNHLKLEQATELGVLYSGTGINVLSALSRFGHSTSIITKLPDNALGDAAISYIRSLGIETSDIITGGNYLGMYFLEKGYHVRKTNVTYSNRKESSFCTSKITDYNVEEVLRGTSILHLCGIMLSISEQMRYNALTIAKKAKQLGITVVFDFNYRPKLWQEDFTQAKKWYECMLAYVDICFMTDMDALFILRMESTEKSRKQRMKQLIPEVAKKYNVATIAGSLRDQENQQICGFLYQQDVMYFSRTYQYQVLDRIGSGDAYASGILHGILKKFTDEDTVDFATAACVLAHTTYGDSPICSEEEIWLLAKQNNVQIER</sequence>